<dbReference type="PANTHER" id="PTHR30081:SF1">
    <property type="entry name" value="PROTEIN TRANSLOCASE SUBUNIT SECD"/>
    <property type="match status" value="1"/>
</dbReference>
<dbReference type="Gene3D" id="3.30.70.3220">
    <property type="match status" value="1"/>
</dbReference>
<gene>
    <name evidence="13" type="ORF">LCGC14_1780340</name>
</gene>
<dbReference type="PANTHER" id="PTHR30081">
    <property type="entry name" value="PROTEIN-EXPORT MEMBRANE PROTEIN SEC"/>
    <property type="match status" value="1"/>
</dbReference>
<dbReference type="GO" id="GO:0015450">
    <property type="term" value="F:protein-transporting ATPase activity"/>
    <property type="evidence" value="ECO:0007669"/>
    <property type="project" value="InterPro"/>
</dbReference>
<protein>
    <recommendedName>
        <fullName evidence="14">SSD domain-containing protein</fullName>
    </recommendedName>
</protein>
<feature type="transmembrane region" description="Helical" evidence="9">
    <location>
        <begin position="634"/>
        <end position="653"/>
    </location>
</feature>
<dbReference type="InterPro" id="IPR048631">
    <property type="entry name" value="SecD_1st"/>
</dbReference>
<dbReference type="Pfam" id="PF22599">
    <property type="entry name" value="SecDF_P1_head"/>
    <property type="match status" value="1"/>
</dbReference>
<feature type="domain" description="Protein translocase subunit SecDF P1" evidence="11">
    <location>
        <begin position="50"/>
        <end position="104"/>
    </location>
</feature>
<name>A0A0F9JV89_9ZZZZ</name>
<dbReference type="InterPro" id="IPR054384">
    <property type="entry name" value="SecDF_P1_head"/>
</dbReference>
<feature type="transmembrane region" description="Helical" evidence="9">
    <location>
        <begin position="344"/>
        <end position="368"/>
    </location>
</feature>
<evidence type="ECO:0000256" key="7">
    <source>
        <dbReference type="ARBA" id="ARBA00023010"/>
    </source>
</evidence>
<keyword evidence="8 9" id="KW-0472">Membrane</keyword>
<feature type="transmembrane region" description="Helical" evidence="9">
    <location>
        <begin position="426"/>
        <end position="449"/>
    </location>
</feature>
<evidence type="ECO:0000256" key="2">
    <source>
        <dbReference type="ARBA" id="ARBA00022448"/>
    </source>
</evidence>
<keyword evidence="7" id="KW-0811">Translocation</keyword>
<evidence type="ECO:0000256" key="9">
    <source>
        <dbReference type="SAM" id="Phobius"/>
    </source>
</evidence>
<dbReference type="NCBIfam" id="TIGR01129">
    <property type="entry name" value="secD"/>
    <property type="match status" value="1"/>
</dbReference>
<feature type="domain" description="SecDF P1 head subdomain" evidence="12">
    <location>
        <begin position="194"/>
        <end position="272"/>
    </location>
</feature>
<keyword evidence="6 9" id="KW-1133">Transmembrane helix</keyword>
<keyword evidence="3" id="KW-1003">Cell membrane</keyword>
<evidence type="ECO:0000256" key="5">
    <source>
        <dbReference type="ARBA" id="ARBA00022927"/>
    </source>
</evidence>
<feature type="transmembrane region" description="Helical" evidence="9">
    <location>
        <begin position="662"/>
        <end position="684"/>
    </location>
</feature>
<comment type="subcellular location">
    <subcellularLocation>
        <location evidence="1">Cell membrane</location>
        <topology evidence="1">Multi-pass membrane protein</topology>
    </subcellularLocation>
</comment>
<dbReference type="InterPro" id="IPR022646">
    <property type="entry name" value="SecD/SecF_CS"/>
</dbReference>
<dbReference type="InterPro" id="IPR005791">
    <property type="entry name" value="SecD"/>
</dbReference>
<dbReference type="EMBL" id="LAZR01016825">
    <property type="protein sequence ID" value="KKM02848.1"/>
    <property type="molecule type" value="Genomic_DNA"/>
</dbReference>
<dbReference type="Pfam" id="PF07549">
    <property type="entry name" value="Sec_GG"/>
    <property type="match status" value="1"/>
</dbReference>
<feature type="transmembrane region" description="Helical" evidence="9">
    <location>
        <begin position="770"/>
        <end position="796"/>
    </location>
</feature>
<dbReference type="InterPro" id="IPR048634">
    <property type="entry name" value="SecD_SecF_C"/>
</dbReference>
<dbReference type="Gene3D" id="1.20.1640.10">
    <property type="entry name" value="Multidrug efflux transporter AcrB transmembrane domain"/>
    <property type="match status" value="2"/>
</dbReference>
<dbReference type="Pfam" id="PF21760">
    <property type="entry name" value="SecD_1st"/>
    <property type="match status" value="1"/>
</dbReference>
<dbReference type="NCBIfam" id="TIGR00966">
    <property type="entry name" value="transloc_SecF"/>
    <property type="match status" value="1"/>
</dbReference>
<evidence type="ECO:0000313" key="13">
    <source>
        <dbReference type="EMBL" id="KKM02848.1"/>
    </source>
</evidence>
<feature type="domain" description="Protein export membrane protein SecD/SecF C-terminal" evidence="10">
    <location>
        <begin position="276"/>
        <end position="446"/>
    </location>
</feature>
<dbReference type="InterPro" id="IPR055344">
    <property type="entry name" value="SecD_SecF_C_bact"/>
</dbReference>
<feature type="domain" description="Protein export membrane protein SecD/SecF C-terminal" evidence="10">
    <location>
        <begin position="612"/>
        <end position="798"/>
    </location>
</feature>
<dbReference type="SUPFAM" id="SSF82866">
    <property type="entry name" value="Multidrug efflux transporter AcrB transmembrane domain"/>
    <property type="match status" value="2"/>
</dbReference>
<evidence type="ECO:0008006" key="14">
    <source>
        <dbReference type="Google" id="ProtNLM"/>
    </source>
</evidence>
<evidence type="ECO:0000256" key="6">
    <source>
        <dbReference type="ARBA" id="ARBA00022989"/>
    </source>
</evidence>
<feature type="transmembrane region" description="Helical" evidence="9">
    <location>
        <begin position="507"/>
        <end position="525"/>
    </location>
</feature>
<dbReference type="InterPro" id="IPR005665">
    <property type="entry name" value="SecF_bac"/>
</dbReference>
<evidence type="ECO:0000256" key="3">
    <source>
        <dbReference type="ARBA" id="ARBA00022475"/>
    </source>
</evidence>
<comment type="caution">
    <text evidence="13">The sequence shown here is derived from an EMBL/GenBank/DDBJ whole genome shotgun (WGS) entry which is preliminary data.</text>
</comment>
<keyword evidence="2" id="KW-0813">Transport</keyword>
<feature type="non-terminal residue" evidence="13">
    <location>
        <position position="1"/>
    </location>
</feature>
<dbReference type="Gene3D" id="3.30.1360.200">
    <property type="match status" value="1"/>
</dbReference>
<dbReference type="AlphaFoldDB" id="A0A0F9JV89"/>
<organism evidence="13">
    <name type="scientific">marine sediment metagenome</name>
    <dbReference type="NCBI Taxonomy" id="412755"/>
    <lineage>
        <taxon>unclassified sequences</taxon>
        <taxon>metagenomes</taxon>
        <taxon>ecological metagenomes</taxon>
    </lineage>
</organism>
<dbReference type="HAMAP" id="MF_01463_B">
    <property type="entry name" value="SecD_B"/>
    <property type="match status" value="1"/>
</dbReference>
<dbReference type="GO" id="GO:0006886">
    <property type="term" value="P:intracellular protein transport"/>
    <property type="evidence" value="ECO:0007669"/>
    <property type="project" value="InterPro"/>
</dbReference>
<dbReference type="NCBIfam" id="TIGR00916">
    <property type="entry name" value="2A0604s01"/>
    <property type="match status" value="1"/>
</dbReference>
<dbReference type="GO" id="GO:0005886">
    <property type="term" value="C:plasma membrane"/>
    <property type="evidence" value="ECO:0007669"/>
    <property type="project" value="UniProtKB-SubCell"/>
</dbReference>
<dbReference type="HAMAP" id="MF_01464_B">
    <property type="entry name" value="SecF_B"/>
    <property type="match status" value="1"/>
</dbReference>
<evidence type="ECO:0000256" key="1">
    <source>
        <dbReference type="ARBA" id="ARBA00004651"/>
    </source>
</evidence>
<evidence type="ECO:0000256" key="4">
    <source>
        <dbReference type="ARBA" id="ARBA00022692"/>
    </source>
</evidence>
<evidence type="ECO:0000256" key="8">
    <source>
        <dbReference type="ARBA" id="ARBA00023136"/>
    </source>
</evidence>
<feature type="transmembrane region" description="Helical" evidence="9">
    <location>
        <begin position="318"/>
        <end position="338"/>
    </location>
</feature>
<feature type="transmembrane region" description="Helical" evidence="9">
    <location>
        <begin position="746"/>
        <end position="764"/>
    </location>
</feature>
<accession>A0A0F9JV89</accession>
<sequence length="819" mass="87122">PWPEGKGLQIGGFERKEMRLGLDLKGGSYVLLEGDCSRLPPGTDCGEALEGAKDVLQRRVDKFGVAESEITREGPNRLAVQLPGIDPEEARELLGKTAQLGFLELVREDDTGDIQCQTEDGGTYAVPYQQGLFFPDPENNVMTCPPGEEGVAGLVQWEPATCEGADCGEREGRALTGRLIRPNARPVADPVGCQGNPPCVAIEFTGDGGFIFENITTRLVGYPLGIFLDEEMISAPNISGPIIGGNAVITGLDSIGEARTLAIQLNAGALPVPLRAIQETEVDATLGDREVVRTVQAGLIGMLAVMVFMVLYYRLPGVLAALALGAYVSVVLMLFKIGPIIGPVTISLAGIAGFVLSVGMAVDANVLVFERLKEELRAGRNLAAAVENGFDRAWSAIRGSNVATLITCIILYWFGGQFGASLVRGFAMTLGIGVLVSMFTALTVTRTFLRLLVGSPLARNLALFGVEPEEVGIGPAAAGAVPGGLPHRARRGEVRGWSLDFVKRRGFYYALTAVILVPGIVSLLISPSLRPGIEFSSGATFTVQFEDESVGAADVREVMAELNHDEARVQRTSDGGFIIRTAELEGLAGPPVGPAPPSERDEIETGLEEALGPFQLTNFSQVSEIVSTGIARDAAIAIIVAAGAVMLFILWSFRNVPKAHRYGIAAIIAAGHDALIILGVFSILGKLFGTEINTMFIVGLLTIIGFSVHDTIVVFDRIRENTSMNPDAPFVEVVNASLTETLARSLNTSVTLLFTIVALLMLGGSTIQSFLLVLLIGVIAGTYSSIFLASQILVSWEEGDLAGLWRRLIPWRSVPAPET</sequence>
<feature type="transmembrane region" description="Helical" evidence="9">
    <location>
        <begin position="402"/>
        <end position="420"/>
    </location>
</feature>
<evidence type="ECO:0000259" key="11">
    <source>
        <dbReference type="Pfam" id="PF21760"/>
    </source>
</evidence>
<feature type="transmembrane region" description="Helical" evidence="9">
    <location>
        <begin position="696"/>
        <end position="715"/>
    </location>
</feature>
<keyword evidence="5" id="KW-0653">Protein transport</keyword>
<reference evidence="13" key="1">
    <citation type="journal article" date="2015" name="Nature">
        <title>Complex archaea that bridge the gap between prokaryotes and eukaryotes.</title>
        <authorList>
            <person name="Spang A."/>
            <person name="Saw J.H."/>
            <person name="Jorgensen S.L."/>
            <person name="Zaremba-Niedzwiedzka K."/>
            <person name="Martijn J."/>
            <person name="Lind A.E."/>
            <person name="van Eijk R."/>
            <person name="Schleper C."/>
            <person name="Guy L."/>
            <person name="Ettema T.J."/>
        </authorList>
    </citation>
    <scope>NUCLEOTIDE SEQUENCE</scope>
</reference>
<dbReference type="InterPro" id="IPR022813">
    <property type="entry name" value="SecD/SecF_arch_bac"/>
</dbReference>
<evidence type="ECO:0000259" key="12">
    <source>
        <dbReference type="Pfam" id="PF22599"/>
    </source>
</evidence>
<dbReference type="InterPro" id="IPR022645">
    <property type="entry name" value="SecD/SecF_bac"/>
</dbReference>
<dbReference type="Pfam" id="PF02355">
    <property type="entry name" value="SecD_SecF_C"/>
    <property type="match status" value="2"/>
</dbReference>
<dbReference type="PRINTS" id="PR01755">
    <property type="entry name" value="SECFTRNLCASE"/>
</dbReference>
<proteinExistence type="inferred from homology"/>
<keyword evidence="4 9" id="KW-0812">Transmembrane</keyword>
<evidence type="ECO:0000259" key="10">
    <source>
        <dbReference type="Pfam" id="PF02355"/>
    </source>
</evidence>